<name>A0ACA8DUG8_9GAMM</name>
<proteinExistence type="predicted"/>
<evidence type="ECO:0000313" key="2">
    <source>
        <dbReference type="Proteomes" id="UP000217277"/>
    </source>
</evidence>
<dbReference type="Proteomes" id="UP000217277">
    <property type="component" value="Chromosome I"/>
</dbReference>
<sequence length="401" mass="43523">MVIECVVMSVAKVSQNSVSKPLSAVVKNTQTLIRFESVTPNQGGAIDWLSNELTALGFNCEQFICEGVTNLIAYVSFEQEGPCVAFSGHIDVVPAESSDWLSPPFAGNIINNAVYGRGAADMKGGVAAMLGATKALLKETKSKKGRFYWLITSDEEGEAEFGSEVIAARLAKNNIQLDGCIVGEPTSSTHVGDTIKNGRRGAISSRIKVHGKAGHVAYPQNTINAAHIAGNIVNCLSNLTWPDDEPSSKTTLQVTGININNVVDNLVPSECEITFNVRYSHGYTSNAIKHCISAALSEYAQHLEVEWERACEPYYTPPTNGWSLLQQLEHTIYAQTGSYPMLSTSGGTSDGRFFANQHTQVIECGVKNSTIHQVNEHVPVDDLLKIEAIYTDLLTRIFSHK</sequence>
<dbReference type="EMBL" id="CP011011">
    <property type="protein sequence ID" value="ATC81621.1"/>
    <property type="molecule type" value="Genomic_DNA"/>
</dbReference>
<accession>A0ACA8DUG8</accession>
<gene>
    <name evidence="1" type="ORF">PAGA_a1176</name>
</gene>
<protein>
    <submittedName>
        <fullName evidence="1">Uncharacterized protein</fullName>
    </submittedName>
</protein>
<reference evidence="1" key="1">
    <citation type="submission" date="2015-03" db="EMBL/GenBank/DDBJ databases">
        <authorList>
            <person name="Xie B.-B."/>
            <person name="Rong J.-C."/>
            <person name="Qin Q.-L."/>
            <person name="Zhang Y.-Z."/>
        </authorList>
    </citation>
    <scope>NUCLEOTIDE SEQUENCE</scope>
    <source>
        <strain evidence="1">DSM 14585</strain>
    </source>
</reference>
<organism evidence="1 2">
    <name type="scientific">Pseudoalteromonas agarivorans DSM 14585</name>
    <dbReference type="NCBI Taxonomy" id="1312369"/>
    <lineage>
        <taxon>Bacteria</taxon>
        <taxon>Pseudomonadati</taxon>
        <taxon>Pseudomonadota</taxon>
        <taxon>Gammaproteobacteria</taxon>
        <taxon>Alteromonadales</taxon>
        <taxon>Pseudoalteromonadaceae</taxon>
        <taxon>Pseudoalteromonas</taxon>
    </lineage>
</organism>
<evidence type="ECO:0000313" key="1">
    <source>
        <dbReference type="EMBL" id="ATC81621.1"/>
    </source>
</evidence>
<keyword evidence="2" id="KW-1185">Reference proteome</keyword>